<feature type="domain" description="Peptidase S8/S53" evidence="3">
    <location>
        <begin position="62"/>
        <end position="153"/>
    </location>
</feature>
<reference evidence="4 5" key="1">
    <citation type="submission" date="2018-11" db="EMBL/GenBank/DDBJ databases">
        <title>YIM 102482-1 draft genome.</title>
        <authorList>
            <person name="Li G."/>
            <person name="Jiang Y."/>
        </authorList>
    </citation>
    <scope>NUCLEOTIDE SEQUENCE [LARGE SCALE GENOMIC DNA]</scope>
    <source>
        <strain evidence="4 5">YIM 102482-1</strain>
    </source>
</reference>
<comment type="caution">
    <text evidence="1">Lacks conserved residue(s) required for the propagation of feature annotation.</text>
</comment>
<accession>A0A3P3VZP4</accession>
<gene>
    <name evidence="4" type="ORF">EG850_09540</name>
</gene>
<dbReference type="Pfam" id="PF00082">
    <property type="entry name" value="Peptidase_S8"/>
    <property type="match status" value="1"/>
</dbReference>
<dbReference type="GO" id="GO:0004252">
    <property type="term" value="F:serine-type endopeptidase activity"/>
    <property type="evidence" value="ECO:0007669"/>
    <property type="project" value="InterPro"/>
</dbReference>
<dbReference type="Gene3D" id="3.40.50.200">
    <property type="entry name" value="Peptidase S8/S53 domain"/>
    <property type="match status" value="1"/>
</dbReference>
<organism evidence="4 5">
    <name type="scientific">Gulosibacter macacae</name>
    <dbReference type="NCBI Taxonomy" id="2488791"/>
    <lineage>
        <taxon>Bacteria</taxon>
        <taxon>Bacillati</taxon>
        <taxon>Actinomycetota</taxon>
        <taxon>Actinomycetes</taxon>
        <taxon>Micrococcales</taxon>
        <taxon>Microbacteriaceae</taxon>
        <taxon>Gulosibacter</taxon>
    </lineage>
</organism>
<dbReference type="PROSITE" id="PS51892">
    <property type="entry name" value="SUBTILASE"/>
    <property type="match status" value="1"/>
</dbReference>
<dbReference type="AlphaFoldDB" id="A0A3P3VZP4"/>
<dbReference type="GO" id="GO:0006508">
    <property type="term" value="P:proteolysis"/>
    <property type="evidence" value="ECO:0007669"/>
    <property type="project" value="InterPro"/>
</dbReference>
<keyword evidence="5" id="KW-1185">Reference proteome</keyword>
<proteinExistence type="inferred from homology"/>
<protein>
    <recommendedName>
        <fullName evidence="3">Peptidase S8/S53 domain-containing protein</fullName>
    </recommendedName>
</protein>
<evidence type="ECO:0000259" key="3">
    <source>
        <dbReference type="Pfam" id="PF00082"/>
    </source>
</evidence>
<dbReference type="InterPro" id="IPR000209">
    <property type="entry name" value="Peptidase_S8/S53_dom"/>
</dbReference>
<keyword evidence="2" id="KW-0732">Signal</keyword>
<feature type="chain" id="PRO_5017937818" description="Peptidase S8/S53 domain-containing protein" evidence="2">
    <location>
        <begin position="27"/>
        <end position="212"/>
    </location>
</feature>
<evidence type="ECO:0000313" key="4">
    <source>
        <dbReference type="EMBL" id="RRJ86143.1"/>
    </source>
</evidence>
<name>A0A3P3VZP4_9MICO</name>
<comment type="caution">
    <text evidence="4">The sequence shown here is derived from an EMBL/GenBank/DDBJ whole genome shotgun (WGS) entry which is preliminary data.</text>
</comment>
<evidence type="ECO:0000256" key="2">
    <source>
        <dbReference type="SAM" id="SignalP"/>
    </source>
</evidence>
<comment type="similarity">
    <text evidence="1">Belongs to the peptidase S8 family.</text>
</comment>
<feature type="signal peptide" evidence="2">
    <location>
        <begin position="1"/>
        <end position="26"/>
    </location>
</feature>
<dbReference type="SUPFAM" id="SSF52743">
    <property type="entry name" value="Subtilisin-like"/>
    <property type="match status" value="1"/>
</dbReference>
<dbReference type="Proteomes" id="UP000274391">
    <property type="component" value="Unassembled WGS sequence"/>
</dbReference>
<sequence>MMRRMVWSTVAVTLAMGLAGVSPVAAATVASSLPAQGSTVDGVGWHISEYGYDQLHAQGIDGSGVTIAIAEQAFDPNSPDFVGADVTYVPLPDECAYMNEFVTPRQLSHGNSVAAAIVGQGGPGQIQGVAPGAKLIVYQLRTLNSTSPHWRKEGPCVDALPSSADRFLEAEAAGVDIMSLSALSSGEPNYVQTAFLMMREKAYFRGGGNEGP</sequence>
<dbReference type="RefSeq" id="WP_124972890.1">
    <property type="nucleotide sequence ID" value="NZ_RQVS01000011.1"/>
</dbReference>
<evidence type="ECO:0000313" key="5">
    <source>
        <dbReference type="Proteomes" id="UP000274391"/>
    </source>
</evidence>
<evidence type="ECO:0000256" key="1">
    <source>
        <dbReference type="PROSITE-ProRule" id="PRU01240"/>
    </source>
</evidence>
<dbReference type="InterPro" id="IPR036852">
    <property type="entry name" value="Peptidase_S8/S53_dom_sf"/>
</dbReference>
<dbReference type="EMBL" id="RQVS01000011">
    <property type="protein sequence ID" value="RRJ86143.1"/>
    <property type="molecule type" value="Genomic_DNA"/>
</dbReference>
<dbReference type="OrthoDB" id="3644449at2"/>